<keyword evidence="8" id="KW-1133">Transmembrane helix</keyword>
<keyword evidence="6 8" id="KW-0378">Hydrolase</keyword>
<gene>
    <name evidence="10" type="primary">spsB</name>
    <name evidence="10" type="ORF">LRLFYP97_01095</name>
</gene>
<reference evidence="10" key="1">
    <citation type="submission" date="2019-11" db="EMBL/GenBank/DDBJ databases">
        <authorList>
            <person name="Feng L."/>
        </authorList>
    </citation>
    <scope>NUCLEOTIDE SEQUENCE</scope>
    <source>
        <strain evidence="10">LrhamnosusLFYP97</strain>
    </source>
</reference>
<dbReference type="NCBIfam" id="TIGR02227">
    <property type="entry name" value="sigpep_I_bact"/>
    <property type="match status" value="1"/>
</dbReference>
<dbReference type="GO" id="GO:0004252">
    <property type="term" value="F:serine-type endopeptidase activity"/>
    <property type="evidence" value="ECO:0007669"/>
    <property type="project" value="InterPro"/>
</dbReference>
<evidence type="ECO:0000256" key="3">
    <source>
        <dbReference type="ARBA" id="ARBA00009370"/>
    </source>
</evidence>
<dbReference type="SUPFAM" id="SSF51306">
    <property type="entry name" value="LexA/Signal peptidase"/>
    <property type="match status" value="1"/>
</dbReference>
<evidence type="ECO:0000313" key="10">
    <source>
        <dbReference type="EMBL" id="VYT60246.1"/>
    </source>
</evidence>
<dbReference type="PROSITE" id="PS00761">
    <property type="entry name" value="SPASE_I_3"/>
    <property type="match status" value="1"/>
</dbReference>
<feature type="active site" evidence="7">
    <location>
        <position position="61"/>
    </location>
</feature>
<dbReference type="InterPro" id="IPR019533">
    <property type="entry name" value="Peptidase_S26"/>
</dbReference>
<keyword evidence="8" id="KW-0472">Membrane</keyword>
<sequence length="217" mass="24617">MATRLVVDLSKSLPEGAIVKNNSHSVLRTILEFLVLFIVIFFATQLLMKYVVSKDVVQGTSMQPTLENGERLYSVRVMQPKRNDIVVINAPDRPKSLYIKRVIGMPGDTVSAKNDKLYVNGKAIAEPYLNHKFARTEINQWASQQGLDSSTIKFTNDFNIKTLSSTKSAKVPAGKYFVMGDNRLVSHDSRDFGFVDKSKIQSVVVWRYWPLNRLKIF</sequence>
<dbReference type="PROSITE" id="PS00501">
    <property type="entry name" value="SPASE_I_1"/>
    <property type="match status" value="1"/>
</dbReference>
<evidence type="ECO:0000256" key="2">
    <source>
        <dbReference type="ARBA" id="ARBA00004401"/>
    </source>
</evidence>
<comment type="catalytic activity">
    <reaction evidence="1 8">
        <text>Cleavage of hydrophobic, N-terminal signal or leader sequences from secreted and periplasmic proteins.</text>
        <dbReference type="EC" id="3.4.21.89"/>
    </reaction>
</comment>
<dbReference type="Gene3D" id="2.10.109.10">
    <property type="entry name" value="Umud Fragment, subunit A"/>
    <property type="match status" value="1"/>
</dbReference>
<dbReference type="AlphaFoldDB" id="A0A6N2Y2S2"/>
<name>A0A6N2Y2S2_LACRH</name>
<proteinExistence type="inferred from homology"/>
<protein>
    <recommendedName>
        <fullName evidence="4 8">Signal peptidase I</fullName>
        <ecNumber evidence="4 8">3.4.21.89</ecNumber>
    </recommendedName>
</protein>
<dbReference type="PRINTS" id="PR00727">
    <property type="entry name" value="LEADERPTASE"/>
</dbReference>
<organism evidence="10">
    <name type="scientific">Lacticaseibacillus rhamnosus</name>
    <name type="common">Lactobacillus rhamnosus</name>
    <dbReference type="NCBI Taxonomy" id="47715"/>
    <lineage>
        <taxon>Bacteria</taxon>
        <taxon>Bacillati</taxon>
        <taxon>Bacillota</taxon>
        <taxon>Bacilli</taxon>
        <taxon>Lactobacillales</taxon>
        <taxon>Lactobacillaceae</taxon>
        <taxon>Lacticaseibacillus</taxon>
    </lineage>
</organism>
<evidence type="ECO:0000256" key="7">
    <source>
        <dbReference type="PIRSR" id="PIRSR600223-1"/>
    </source>
</evidence>
<dbReference type="GO" id="GO:0006465">
    <property type="term" value="P:signal peptide processing"/>
    <property type="evidence" value="ECO:0007669"/>
    <property type="project" value="InterPro"/>
</dbReference>
<evidence type="ECO:0000256" key="8">
    <source>
        <dbReference type="RuleBase" id="RU362042"/>
    </source>
</evidence>
<comment type="similarity">
    <text evidence="3 8">Belongs to the peptidase S26 family.</text>
</comment>
<evidence type="ECO:0000256" key="1">
    <source>
        <dbReference type="ARBA" id="ARBA00000677"/>
    </source>
</evidence>
<dbReference type="PANTHER" id="PTHR43390">
    <property type="entry name" value="SIGNAL PEPTIDASE I"/>
    <property type="match status" value="1"/>
</dbReference>
<comment type="subcellular location">
    <subcellularLocation>
        <location evidence="2">Cell membrane</location>
        <topology evidence="2">Single-pass type II membrane protein</topology>
    </subcellularLocation>
    <subcellularLocation>
        <location evidence="8">Membrane</location>
        <topology evidence="8">Single-pass type II membrane protein</topology>
    </subcellularLocation>
</comment>
<dbReference type="EMBL" id="CACRTK010000022">
    <property type="protein sequence ID" value="VYT60246.1"/>
    <property type="molecule type" value="Genomic_DNA"/>
</dbReference>
<keyword evidence="8" id="KW-0812">Transmembrane</keyword>
<dbReference type="InterPro" id="IPR019756">
    <property type="entry name" value="Pept_S26A_signal_pept_1_Ser-AS"/>
</dbReference>
<feature type="domain" description="Peptidase S26" evidence="9">
    <location>
        <begin position="31"/>
        <end position="209"/>
    </location>
</feature>
<dbReference type="GO" id="GO:0005886">
    <property type="term" value="C:plasma membrane"/>
    <property type="evidence" value="ECO:0007669"/>
    <property type="project" value="UniProtKB-SubCell"/>
</dbReference>
<evidence type="ECO:0000256" key="5">
    <source>
        <dbReference type="ARBA" id="ARBA00022670"/>
    </source>
</evidence>
<dbReference type="CDD" id="cd06530">
    <property type="entry name" value="S26_SPase_I"/>
    <property type="match status" value="1"/>
</dbReference>
<keyword evidence="5 8" id="KW-0645">Protease</keyword>
<dbReference type="InterPro" id="IPR000223">
    <property type="entry name" value="Pept_S26A_signal_pept_1"/>
</dbReference>
<evidence type="ECO:0000259" key="9">
    <source>
        <dbReference type="Pfam" id="PF10502"/>
    </source>
</evidence>
<dbReference type="InterPro" id="IPR019758">
    <property type="entry name" value="Pept_S26A_signal_pept_1_CS"/>
</dbReference>
<feature type="active site" evidence="7">
    <location>
        <position position="100"/>
    </location>
</feature>
<dbReference type="PANTHER" id="PTHR43390:SF1">
    <property type="entry name" value="CHLOROPLAST PROCESSING PEPTIDASE"/>
    <property type="match status" value="1"/>
</dbReference>
<dbReference type="InterPro" id="IPR036286">
    <property type="entry name" value="LexA/Signal_pep-like_sf"/>
</dbReference>
<dbReference type="Pfam" id="PF10502">
    <property type="entry name" value="Peptidase_S26"/>
    <property type="match status" value="1"/>
</dbReference>
<evidence type="ECO:0000256" key="6">
    <source>
        <dbReference type="ARBA" id="ARBA00022801"/>
    </source>
</evidence>
<feature type="transmembrane region" description="Helical" evidence="8">
    <location>
        <begin position="30"/>
        <end position="52"/>
    </location>
</feature>
<dbReference type="EC" id="3.4.21.89" evidence="4 8"/>
<dbReference type="GO" id="GO:0009003">
    <property type="term" value="F:signal peptidase activity"/>
    <property type="evidence" value="ECO:0007669"/>
    <property type="project" value="UniProtKB-EC"/>
</dbReference>
<evidence type="ECO:0000256" key="4">
    <source>
        <dbReference type="ARBA" id="ARBA00013208"/>
    </source>
</evidence>
<accession>A0A6N2Y2S2</accession>